<sequence length="202" mass="22973">MRKVLILVTTLVILALALAAYFFKFAPRPDYVLKVPSVSPWQTYTDSRYRYSISYPSDFTVVQDSQYSIRIFHPPAQSGADPVNFVYVSAFPKDTPAQNTDFLTALSALKVNQTRSLAEVDSDQDQWFTYTRLEDASISATPARLFLNSQPWNLPEGSQELMYYLQNPDVEFLIGGFIESPDPVQKITRSQFDQIVSSFKLD</sequence>
<organism evidence="1 2">
    <name type="scientific">Candidatus Amesbacteria bacterium RIFCSPHIGHO2_01_FULL_48_32b</name>
    <dbReference type="NCBI Taxonomy" id="1797253"/>
    <lineage>
        <taxon>Bacteria</taxon>
        <taxon>Candidatus Amesiibacteriota</taxon>
    </lineage>
</organism>
<dbReference type="AlphaFoldDB" id="A0A1F4YE10"/>
<evidence type="ECO:0000313" key="1">
    <source>
        <dbReference type="EMBL" id="OGC92219.1"/>
    </source>
</evidence>
<proteinExistence type="predicted"/>
<dbReference type="Proteomes" id="UP000178176">
    <property type="component" value="Unassembled WGS sequence"/>
</dbReference>
<evidence type="ECO:0000313" key="2">
    <source>
        <dbReference type="Proteomes" id="UP000178176"/>
    </source>
</evidence>
<dbReference type="EMBL" id="MEXH01000020">
    <property type="protein sequence ID" value="OGC92219.1"/>
    <property type="molecule type" value="Genomic_DNA"/>
</dbReference>
<name>A0A1F4YE10_9BACT</name>
<comment type="caution">
    <text evidence="1">The sequence shown here is derived from an EMBL/GenBank/DDBJ whole genome shotgun (WGS) entry which is preliminary data.</text>
</comment>
<reference evidence="1 2" key="1">
    <citation type="journal article" date="2016" name="Nat. Commun.">
        <title>Thousands of microbial genomes shed light on interconnected biogeochemical processes in an aquifer system.</title>
        <authorList>
            <person name="Anantharaman K."/>
            <person name="Brown C.T."/>
            <person name="Hug L.A."/>
            <person name="Sharon I."/>
            <person name="Castelle C.J."/>
            <person name="Probst A.J."/>
            <person name="Thomas B.C."/>
            <person name="Singh A."/>
            <person name="Wilkins M.J."/>
            <person name="Karaoz U."/>
            <person name="Brodie E.L."/>
            <person name="Williams K.H."/>
            <person name="Hubbard S.S."/>
            <person name="Banfield J.F."/>
        </authorList>
    </citation>
    <scope>NUCLEOTIDE SEQUENCE [LARGE SCALE GENOMIC DNA]</scope>
</reference>
<gene>
    <name evidence="1" type="ORF">A2876_04305</name>
</gene>
<accession>A0A1F4YE10</accession>
<protein>
    <recommendedName>
        <fullName evidence="3">PsbP C-terminal domain-containing protein</fullName>
    </recommendedName>
</protein>
<evidence type="ECO:0008006" key="3">
    <source>
        <dbReference type="Google" id="ProtNLM"/>
    </source>
</evidence>